<keyword evidence="4" id="KW-0804">Transcription</keyword>
<dbReference type="Gene3D" id="1.10.10.10">
    <property type="entry name" value="Winged helix-like DNA-binding domain superfamily/Winged helix DNA-binding domain"/>
    <property type="match status" value="1"/>
</dbReference>
<dbReference type="Pfam" id="PF00126">
    <property type="entry name" value="HTH_1"/>
    <property type="match status" value="1"/>
</dbReference>
<evidence type="ECO:0000259" key="5">
    <source>
        <dbReference type="PROSITE" id="PS50931"/>
    </source>
</evidence>
<comment type="similarity">
    <text evidence="1">Belongs to the LysR transcriptional regulatory family.</text>
</comment>
<gene>
    <name evidence="6" type="ORF">SAMN05444920_13371</name>
</gene>
<dbReference type="PROSITE" id="PS50931">
    <property type="entry name" value="HTH_LYSR"/>
    <property type="match status" value="1"/>
</dbReference>
<dbReference type="GO" id="GO:0032993">
    <property type="term" value="C:protein-DNA complex"/>
    <property type="evidence" value="ECO:0007669"/>
    <property type="project" value="TreeGrafter"/>
</dbReference>
<dbReference type="Proteomes" id="UP000236732">
    <property type="component" value="Unassembled WGS sequence"/>
</dbReference>
<keyword evidence="2" id="KW-0805">Transcription regulation</keyword>
<dbReference type="InterPro" id="IPR036388">
    <property type="entry name" value="WH-like_DNA-bd_sf"/>
</dbReference>
<feature type="domain" description="HTH lysR-type" evidence="5">
    <location>
        <begin position="28"/>
        <end position="85"/>
    </location>
</feature>
<dbReference type="Pfam" id="PF03466">
    <property type="entry name" value="LysR_substrate"/>
    <property type="match status" value="1"/>
</dbReference>
<dbReference type="Gene3D" id="3.40.190.10">
    <property type="entry name" value="Periplasmic binding protein-like II"/>
    <property type="match status" value="2"/>
</dbReference>
<keyword evidence="3 6" id="KW-0238">DNA-binding</keyword>
<dbReference type="EMBL" id="FNVT01000033">
    <property type="protein sequence ID" value="SEH03167.1"/>
    <property type="molecule type" value="Genomic_DNA"/>
</dbReference>
<dbReference type="SUPFAM" id="SSF53850">
    <property type="entry name" value="Periplasmic binding protein-like II"/>
    <property type="match status" value="1"/>
</dbReference>
<evidence type="ECO:0000256" key="4">
    <source>
        <dbReference type="ARBA" id="ARBA00023163"/>
    </source>
</evidence>
<sequence>MVEFRTILINDALRYAPVSATYRWKVDVELRDIEVFLTLAEELHFGRTAERLRITHARVSQVIKQQERRIGADLFYRTSRSVRLTPIGEQLRDDLRPVYRELLESIKRASLAAQGKTGVLRVGMIPSFAYDLRPFWDAFRARHPQWGLQIRHNLFVEPFKPLRSGTIDVLVSWFPVEEPDLTAGPVIWTEPRALMVAADHELVMRGSATLEALGQYGVCGPSITLPDYWEDTAVPFSTPKGRPVTRTAPITTWDEMATLVADGQVVQPVHWHAIRYNARPDIAYLPIREARPISWGLVWRNDEETPAIRGLAQVFRDLGALTFD</sequence>
<dbReference type="InterPro" id="IPR005119">
    <property type="entry name" value="LysR_subst-bd"/>
</dbReference>
<dbReference type="GO" id="GO:0003700">
    <property type="term" value="F:DNA-binding transcription factor activity"/>
    <property type="evidence" value="ECO:0007669"/>
    <property type="project" value="InterPro"/>
</dbReference>
<dbReference type="InterPro" id="IPR036390">
    <property type="entry name" value="WH_DNA-bd_sf"/>
</dbReference>
<organism evidence="6 7">
    <name type="scientific">Nonomuraea solani</name>
    <dbReference type="NCBI Taxonomy" id="1144553"/>
    <lineage>
        <taxon>Bacteria</taxon>
        <taxon>Bacillati</taxon>
        <taxon>Actinomycetota</taxon>
        <taxon>Actinomycetes</taxon>
        <taxon>Streptosporangiales</taxon>
        <taxon>Streptosporangiaceae</taxon>
        <taxon>Nonomuraea</taxon>
    </lineage>
</organism>
<name>A0A1H6EZ47_9ACTN</name>
<dbReference type="AlphaFoldDB" id="A0A1H6EZ47"/>
<evidence type="ECO:0000313" key="6">
    <source>
        <dbReference type="EMBL" id="SEH03167.1"/>
    </source>
</evidence>
<dbReference type="SUPFAM" id="SSF46785">
    <property type="entry name" value="Winged helix' DNA-binding domain"/>
    <property type="match status" value="1"/>
</dbReference>
<protein>
    <submittedName>
        <fullName evidence="6">DNA-binding transcriptional regulator, LysR family</fullName>
    </submittedName>
</protein>
<dbReference type="PANTHER" id="PTHR30346:SF0">
    <property type="entry name" value="HCA OPERON TRANSCRIPTIONAL ACTIVATOR HCAR"/>
    <property type="match status" value="1"/>
</dbReference>
<evidence type="ECO:0000256" key="1">
    <source>
        <dbReference type="ARBA" id="ARBA00009437"/>
    </source>
</evidence>
<keyword evidence="7" id="KW-1185">Reference proteome</keyword>
<proteinExistence type="inferred from homology"/>
<dbReference type="PANTHER" id="PTHR30346">
    <property type="entry name" value="TRANSCRIPTIONAL DUAL REGULATOR HCAR-RELATED"/>
    <property type="match status" value="1"/>
</dbReference>
<evidence type="ECO:0000256" key="2">
    <source>
        <dbReference type="ARBA" id="ARBA00023015"/>
    </source>
</evidence>
<accession>A0A1H6EZ47</accession>
<evidence type="ECO:0000256" key="3">
    <source>
        <dbReference type="ARBA" id="ARBA00023125"/>
    </source>
</evidence>
<evidence type="ECO:0000313" key="7">
    <source>
        <dbReference type="Proteomes" id="UP000236732"/>
    </source>
</evidence>
<dbReference type="InterPro" id="IPR000847">
    <property type="entry name" value="LysR_HTH_N"/>
</dbReference>
<dbReference type="GO" id="GO:0003677">
    <property type="term" value="F:DNA binding"/>
    <property type="evidence" value="ECO:0007669"/>
    <property type="project" value="UniProtKB-KW"/>
</dbReference>
<reference evidence="6 7" key="1">
    <citation type="submission" date="2016-10" db="EMBL/GenBank/DDBJ databases">
        <authorList>
            <person name="de Groot N.N."/>
        </authorList>
    </citation>
    <scope>NUCLEOTIDE SEQUENCE [LARGE SCALE GENOMIC DNA]</scope>
    <source>
        <strain evidence="6 7">CGMCC 4.7037</strain>
    </source>
</reference>